<dbReference type="STRING" id="398512.Bccel_2170"/>
<dbReference type="PANTHER" id="PTHR38567">
    <property type="entry name" value="DUF4291 DOMAIN-CONTAINING PROTEIN"/>
    <property type="match status" value="1"/>
</dbReference>
<sequence length="118" mass="13755">MKRIFAYFDDEGVYVYQAFKPNIVKNAVEIGTFGKGFGLDRITWIKPSFGWILHRSSYATKHRMEAIAKIKLSHKAWLEILSQSVPSQFDSSRYKNETIWKADFEKSDVIHNGTRIDH</sequence>
<dbReference type="Proteomes" id="UP000036923">
    <property type="component" value="Unassembled WGS sequence"/>
</dbReference>
<comment type="caution">
    <text evidence="1">The sequence shown here is derived from an EMBL/GenBank/DDBJ whole genome shotgun (WGS) entry which is preliminary data.</text>
</comment>
<dbReference type="RefSeq" id="WP_050753356.1">
    <property type="nucleotide sequence ID" value="NZ_JQKC01000046.1"/>
</dbReference>
<gene>
    <name evidence="1" type="ORF">Bccel_2170</name>
</gene>
<accession>A0A0L6JMC2</accession>
<evidence type="ECO:0000313" key="1">
    <source>
        <dbReference type="EMBL" id="KNY26905.1"/>
    </source>
</evidence>
<proteinExistence type="predicted"/>
<keyword evidence="2" id="KW-1185">Reference proteome</keyword>
<dbReference type="InterPro" id="IPR025633">
    <property type="entry name" value="DUF4291"/>
</dbReference>
<dbReference type="EMBL" id="LGTC01000001">
    <property type="protein sequence ID" value="KNY26905.1"/>
    <property type="molecule type" value="Genomic_DNA"/>
</dbReference>
<dbReference type="OrthoDB" id="65842at2"/>
<organism evidence="1 2">
    <name type="scientific">Pseudobacteroides cellulosolvens ATCC 35603 = DSM 2933</name>
    <dbReference type="NCBI Taxonomy" id="398512"/>
    <lineage>
        <taxon>Bacteria</taxon>
        <taxon>Bacillati</taxon>
        <taxon>Bacillota</taxon>
        <taxon>Clostridia</taxon>
        <taxon>Eubacteriales</taxon>
        <taxon>Oscillospiraceae</taxon>
        <taxon>Pseudobacteroides</taxon>
    </lineage>
</organism>
<name>A0A0L6JMC2_9FIRM</name>
<protein>
    <submittedName>
        <fullName evidence="1">Uncharacterized protein</fullName>
    </submittedName>
</protein>
<evidence type="ECO:0000313" key="2">
    <source>
        <dbReference type="Proteomes" id="UP000036923"/>
    </source>
</evidence>
<dbReference type="Pfam" id="PF14124">
    <property type="entry name" value="DUF4291"/>
    <property type="match status" value="1"/>
</dbReference>
<dbReference type="AlphaFoldDB" id="A0A0L6JMC2"/>
<reference evidence="2" key="1">
    <citation type="submission" date="2015-07" db="EMBL/GenBank/DDBJ databases">
        <title>Near-Complete Genome Sequence of the Cellulolytic Bacterium Bacteroides (Pseudobacteroides) cellulosolvens ATCC 35603.</title>
        <authorList>
            <person name="Dassa B."/>
            <person name="Utturkar S.M."/>
            <person name="Klingeman D.M."/>
            <person name="Hurt R.A."/>
            <person name="Keller M."/>
            <person name="Xu J."/>
            <person name="Reddy Y.H.K."/>
            <person name="Borovok I."/>
            <person name="Grinberg I.R."/>
            <person name="Lamed R."/>
            <person name="Zhivin O."/>
            <person name="Bayer E.A."/>
            <person name="Brown S.D."/>
        </authorList>
    </citation>
    <scope>NUCLEOTIDE SEQUENCE [LARGE SCALE GENOMIC DNA]</scope>
    <source>
        <strain evidence="2">DSM 2933</strain>
    </source>
</reference>
<dbReference type="PANTHER" id="PTHR38567:SF1">
    <property type="entry name" value="DUF4291 DOMAIN-CONTAINING PROTEIN"/>
    <property type="match status" value="1"/>
</dbReference>
<dbReference type="eggNOG" id="ENOG502Z86B">
    <property type="taxonomic scope" value="Bacteria"/>
</dbReference>